<protein>
    <submittedName>
        <fullName evidence="1">Uncharacterized protein</fullName>
    </submittedName>
</protein>
<dbReference type="Proteomes" id="UP000023152">
    <property type="component" value="Unassembled WGS sequence"/>
</dbReference>
<sequence>MSAIGLSNRKQFYPGLGRTVEYLFSSLTDYTSEFERFPLGISVDRILECEELEALQHWRKSQESMIDYVLFENTPQSEKKFFHDCPWNAEEISKSMIHSFSQTSHKLLEAKGTQSEDLHEKEENDWLQKCQENAPNYLAYDHIIKSLFELFPNDYFIPNSILQSGSEVLIPFRDLLGEFLTKMDCANEFSTAIIATDLNEFKPSQFFANDWSRFDTILFDRFAVNKYIANANLIEESEEDSICSNASSTCVRDSKNNLASQNPAQAKDYQNNDMLSQLNSDCLSQHSMMNYSEIMQEPLTDQICAEELKKIQLAFQGNRSKDYFFFPNRRTNSHYVNVQVDIVLMTMSTMVPWSVKEQIVCLFLYGISSKKVIKKQNKQNLSQNRPRDLNKQLVTVHNPDTVFDLHYFIACVDQSANAQFASKMQPQDNLQQQSESRKSTNNLEIKTNLSGQMNENTEPSSGILCTTTQPVEKLDMPAKMVEINNINKSNTHPRIALHNKTQFLELDRIKEDAEDDEQALNVISSSSQDNSIVSKKPDAIGNISADKKRSIATAELDNLHAPATKRVRLQNATDILPSKHNENISALDDASKSGVMPSTTSKLKPHRRMTDKELIENLKAQESDIGFVKFKQKLEKEKIVKKKTKIVEFPLSVAQRDVLTVLSECAKPFSFVLCLI</sequence>
<accession>X6NG49</accession>
<dbReference type="EMBL" id="ASPP01009302">
    <property type="protein sequence ID" value="ETO24312.1"/>
    <property type="molecule type" value="Genomic_DNA"/>
</dbReference>
<keyword evidence="2" id="KW-1185">Reference proteome</keyword>
<evidence type="ECO:0000313" key="1">
    <source>
        <dbReference type="EMBL" id="ETO24312.1"/>
    </source>
</evidence>
<comment type="caution">
    <text evidence="1">The sequence shown here is derived from an EMBL/GenBank/DDBJ whole genome shotgun (WGS) entry which is preliminary data.</text>
</comment>
<reference evidence="1 2" key="1">
    <citation type="journal article" date="2013" name="Curr. Biol.">
        <title>The Genome of the Foraminiferan Reticulomyxa filosa.</title>
        <authorList>
            <person name="Glockner G."/>
            <person name="Hulsmann N."/>
            <person name="Schleicher M."/>
            <person name="Noegel A.A."/>
            <person name="Eichinger L."/>
            <person name="Gallinger C."/>
            <person name="Pawlowski J."/>
            <person name="Sierra R."/>
            <person name="Euteneuer U."/>
            <person name="Pillet L."/>
            <person name="Moustafa A."/>
            <person name="Platzer M."/>
            <person name="Groth M."/>
            <person name="Szafranski K."/>
            <person name="Schliwa M."/>
        </authorList>
    </citation>
    <scope>NUCLEOTIDE SEQUENCE [LARGE SCALE GENOMIC DNA]</scope>
</reference>
<organism evidence="1 2">
    <name type="scientific">Reticulomyxa filosa</name>
    <dbReference type="NCBI Taxonomy" id="46433"/>
    <lineage>
        <taxon>Eukaryota</taxon>
        <taxon>Sar</taxon>
        <taxon>Rhizaria</taxon>
        <taxon>Retaria</taxon>
        <taxon>Foraminifera</taxon>
        <taxon>Monothalamids</taxon>
        <taxon>Reticulomyxidae</taxon>
        <taxon>Reticulomyxa</taxon>
    </lineage>
</organism>
<proteinExistence type="predicted"/>
<dbReference type="AlphaFoldDB" id="X6NG49"/>
<name>X6NG49_RETFI</name>
<gene>
    <name evidence="1" type="ORF">RFI_12846</name>
</gene>
<evidence type="ECO:0000313" key="2">
    <source>
        <dbReference type="Proteomes" id="UP000023152"/>
    </source>
</evidence>